<comment type="caution">
    <text evidence="2">The sequence shown here is derived from an EMBL/GenBank/DDBJ whole genome shotgun (WGS) entry which is preliminary data.</text>
</comment>
<dbReference type="RefSeq" id="WP_045372000.1">
    <property type="nucleotide sequence ID" value="NZ_BBNY01000023.1"/>
</dbReference>
<evidence type="ECO:0008006" key="4">
    <source>
        <dbReference type="Google" id="ProtNLM"/>
    </source>
</evidence>
<proteinExistence type="predicted"/>
<name>A0A098LS17_9FLAO</name>
<organism evidence="2 3">
    <name type="scientific">Jejuia pallidilutea</name>
    <dbReference type="NCBI Taxonomy" id="504487"/>
    <lineage>
        <taxon>Bacteria</taxon>
        <taxon>Pseudomonadati</taxon>
        <taxon>Bacteroidota</taxon>
        <taxon>Flavobacteriia</taxon>
        <taxon>Flavobacteriales</taxon>
        <taxon>Flavobacteriaceae</taxon>
        <taxon>Jejuia</taxon>
    </lineage>
</organism>
<keyword evidence="1" id="KW-0472">Membrane</keyword>
<gene>
    <name evidence="2" type="ORF">JCM19538_1768</name>
</gene>
<dbReference type="OrthoDB" id="9953222at2"/>
<dbReference type="Proteomes" id="UP000030184">
    <property type="component" value="Unassembled WGS sequence"/>
</dbReference>
<evidence type="ECO:0000256" key="1">
    <source>
        <dbReference type="SAM" id="Phobius"/>
    </source>
</evidence>
<reference evidence="3" key="1">
    <citation type="journal article" date="2014" name="Genome Announc.">
        <title>Draft Genome Sequence of Marine Flavobacterium Jejuia pallidilutea Strain 11shimoA1 and Pigmentation Mutants.</title>
        <authorList>
            <person name="Takatani N."/>
            <person name="Nakanishi M."/>
            <person name="Meirelles P."/>
            <person name="Mino S."/>
            <person name="Suda W."/>
            <person name="Oshima K."/>
            <person name="Hattori M."/>
            <person name="Ohkuma M."/>
            <person name="Hosokawa M."/>
            <person name="Miyashita K."/>
            <person name="Thompson F.L."/>
            <person name="Niwa A."/>
            <person name="Sawabe T."/>
            <person name="Sawabe T."/>
        </authorList>
    </citation>
    <scope>NUCLEOTIDE SEQUENCE [LARGE SCALE GENOMIC DNA]</scope>
    <source>
        <strain evidence="3">JCM 19538</strain>
    </source>
</reference>
<evidence type="ECO:0000313" key="2">
    <source>
        <dbReference type="EMBL" id="GAL89706.1"/>
    </source>
</evidence>
<evidence type="ECO:0000313" key="3">
    <source>
        <dbReference type="Proteomes" id="UP000030184"/>
    </source>
</evidence>
<feature type="transmembrane region" description="Helical" evidence="1">
    <location>
        <begin position="7"/>
        <end position="25"/>
    </location>
</feature>
<protein>
    <recommendedName>
        <fullName evidence="4">Thioredoxin domain-containing protein</fullName>
    </recommendedName>
</protein>
<keyword evidence="1" id="KW-0812">Transmembrane</keyword>
<accession>A0A098LS17</accession>
<keyword evidence="3" id="KW-1185">Reference proteome</keyword>
<dbReference type="AlphaFoldDB" id="A0A098LS17"/>
<sequence>MKTILKNILFVGLIISLILNIYLIIENLKLDSTKNTVIVKANEGKDSFLIKIQNSIKNSVNLINKNIKKFDIDSSNLLINEHSLFFYFNDKTCGTCIDEALVDLGSLNKKNLDKITLLVSFKDKRDYLFLNEKIDYKYPIVKVNEKDIPFLSPTFLIINKDGDIVNAHTYVKEFPDINKLFLKSINNMLMK</sequence>
<dbReference type="EMBL" id="BBNY01000023">
    <property type="protein sequence ID" value="GAL89706.1"/>
    <property type="molecule type" value="Genomic_DNA"/>
</dbReference>
<keyword evidence="1" id="KW-1133">Transmembrane helix</keyword>